<keyword evidence="2" id="KW-1185">Reference proteome</keyword>
<protein>
    <submittedName>
        <fullName evidence="1">CLUMA_CG003788, isoform A</fullName>
    </submittedName>
</protein>
<name>A0A1J1HPV6_9DIPT</name>
<gene>
    <name evidence="1" type="ORF">CLUMA_CG003788</name>
</gene>
<dbReference type="Proteomes" id="UP000183832">
    <property type="component" value="Unassembled WGS sequence"/>
</dbReference>
<dbReference type="AlphaFoldDB" id="A0A1J1HPV6"/>
<organism evidence="1 2">
    <name type="scientific">Clunio marinus</name>
    <dbReference type="NCBI Taxonomy" id="568069"/>
    <lineage>
        <taxon>Eukaryota</taxon>
        <taxon>Metazoa</taxon>
        <taxon>Ecdysozoa</taxon>
        <taxon>Arthropoda</taxon>
        <taxon>Hexapoda</taxon>
        <taxon>Insecta</taxon>
        <taxon>Pterygota</taxon>
        <taxon>Neoptera</taxon>
        <taxon>Endopterygota</taxon>
        <taxon>Diptera</taxon>
        <taxon>Nematocera</taxon>
        <taxon>Chironomoidea</taxon>
        <taxon>Chironomidae</taxon>
        <taxon>Clunio</taxon>
    </lineage>
</organism>
<evidence type="ECO:0000313" key="2">
    <source>
        <dbReference type="Proteomes" id="UP000183832"/>
    </source>
</evidence>
<evidence type="ECO:0000313" key="1">
    <source>
        <dbReference type="EMBL" id="CRK90069.1"/>
    </source>
</evidence>
<proteinExistence type="predicted"/>
<dbReference type="EMBL" id="CVRI01000015">
    <property type="protein sequence ID" value="CRK90069.1"/>
    <property type="molecule type" value="Genomic_DNA"/>
</dbReference>
<reference evidence="1 2" key="1">
    <citation type="submission" date="2015-04" db="EMBL/GenBank/DDBJ databases">
        <authorList>
            <person name="Syromyatnikov M.Y."/>
            <person name="Popov V.N."/>
        </authorList>
    </citation>
    <scope>NUCLEOTIDE SEQUENCE [LARGE SCALE GENOMIC DNA]</scope>
</reference>
<sequence>MKKASQATATRYDAELPELFLRNSRDIINVMQTFRFNFIPIYRFLFKSNFTTKEVELKKRRFYGILFEACLQVLC</sequence>
<accession>A0A1J1HPV6</accession>